<keyword evidence="3" id="KW-1185">Reference proteome</keyword>
<evidence type="ECO:0000313" key="3">
    <source>
        <dbReference type="Proteomes" id="UP001162741"/>
    </source>
</evidence>
<name>A0ABY6IY68_9BACT</name>
<evidence type="ECO:0000313" key="2">
    <source>
        <dbReference type="EMBL" id="UYQ91091.1"/>
    </source>
</evidence>
<dbReference type="PANTHER" id="PTHR40590:SF1">
    <property type="entry name" value="CYTOPLASMIC PROTEIN"/>
    <property type="match status" value="1"/>
</dbReference>
<proteinExistence type="predicted"/>
<dbReference type="PANTHER" id="PTHR40590">
    <property type="entry name" value="CYTOPLASMIC PROTEIN-RELATED"/>
    <property type="match status" value="1"/>
</dbReference>
<dbReference type="CDD" id="cd14789">
    <property type="entry name" value="Tiki"/>
    <property type="match status" value="1"/>
</dbReference>
<dbReference type="InterPro" id="IPR002816">
    <property type="entry name" value="TraB/PrgY/GumN_fam"/>
</dbReference>
<organism evidence="2 3">
    <name type="scientific">Chitinophaga horti</name>
    <dbReference type="NCBI Taxonomy" id="2920382"/>
    <lineage>
        <taxon>Bacteria</taxon>
        <taxon>Pseudomonadati</taxon>
        <taxon>Bacteroidota</taxon>
        <taxon>Chitinophagia</taxon>
        <taxon>Chitinophagales</taxon>
        <taxon>Chitinophagaceae</taxon>
        <taxon>Chitinophaga</taxon>
    </lineage>
</organism>
<reference evidence="2" key="1">
    <citation type="submission" date="2022-10" db="EMBL/GenBank/DDBJ databases">
        <title>Chitinophaga sp. nov., isolated from soil.</title>
        <authorList>
            <person name="Jeon C.O."/>
        </authorList>
    </citation>
    <scope>NUCLEOTIDE SEQUENCE</scope>
    <source>
        <strain evidence="2">R8</strain>
    </source>
</reference>
<keyword evidence="1" id="KW-0732">Signal</keyword>
<gene>
    <name evidence="2" type="ORF">MKQ68_13410</name>
</gene>
<protein>
    <submittedName>
        <fullName evidence="2">TraB/GumN family protein</fullName>
    </submittedName>
</protein>
<dbReference type="Proteomes" id="UP001162741">
    <property type="component" value="Chromosome"/>
</dbReference>
<dbReference type="InterPro" id="IPR047111">
    <property type="entry name" value="YbaP-like"/>
</dbReference>
<feature type="chain" id="PRO_5045465413" evidence="1">
    <location>
        <begin position="20"/>
        <end position="278"/>
    </location>
</feature>
<dbReference type="Pfam" id="PF01963">
    <property type="entry name" value="TraB_PrgY_gumN"/>
    <property type="match status" value="1"/>
</dbReference>
<dbReference type="RefSeq" id="WP_244843431.1">
    <property type="nucleotide sequence ID" value="NZ_CP107006.1"/>
</dbReference>
<feature type="signal peptide" evidence="1">
    <location>
        <begin position="1"/>
        <end position="19"/>
    </location>
</feature>
<dbReference type="EMBL" id="CP107006">
    <property type="protein sequence ID" value="UYQ91091.1"/>
    <property type="molecule type" value="Genomic_DNA"/>
</dbReference>
<sequence length="278" mass="31045">MKKLLVIAALLMQAHVIMAQEALLWKVSGKDAKTSYLFASSIVCDNKVQLPVAVETAVTGADNVYFELPDRDDDTAFAGLTRLPAGDSLQRYFSREEYSLFKSFLARRLRIGLAGNEDFTPAFAYYTVRNMLTYCEVNTNYTNVIANLADAQNKPTFGLETTAEGLKAQLKIPPAVYTKLIMDIVYASGNITITRNQQMDLYKKQDIFGMYNAYIKGKELGGYEQIMLGDRNRKWLPVIKTAIARSSSFFCVGALQFGGEQGLIELLRKEGYTVTAIK</sequence>
<accession>A0ABY6IY68</accession>
<evidence type="ECO:0000256" key="1">
    <source>
        <dbReference type="SAM" id="SignalP"/>
    </source>
</evidence>